<dbReference type="EMBL" id="AOJK01000081">
    <property type="protein sequence ID" value="ELZ39211.1"/>
    <property type="molecule type" value="Genomic_DNA"/>
</dbReference>
<proteinExistence type="predicted"/>
<dbReference type="RefSeq" id="WP_008446232.1">
    <property type="nucleotide sequence ID" value="NZ_AOJK01000081.1"/>
</dbReference>
<feature type="region of interest" description="Disordered" evidence="1">
    <location>
        <begin position="26"/>
        <end position="48"/>
    </location>
</feature>
<keyword evidence="6" id="KW-1185">Reference proteome</keyword>
<feature type="domain" description="DUF8186" evidence="3">
    <location>
        <begin position="249"/>
        <end position="397"/>
    </location>
</feature>
<feature type="domain" description="DUF8186" evidence="2">
    <location>
        <begin position="95"/>
        <end position="243"/>
    </location>
</feature>
<dbReference type="STRING" id="1227465.C463_17368"/>
<dbReference type="InterPro" id="IPR058910">
    <property type="entry name" value="DUF8186_M"/>
</dbReference>
<organism evidence="5 6">
    <name type="scientific">Halorubrum californiense DSM 19288</name>
    <dbReference type="NCBI Taxonomy" id="1227465"/>
    <lineage>
        <taxon>Archaea</taxon>
        <taxon>Methanobacteriati</taxon>
        <taxon>Methanobacteriota</taxon>
        <taxon>Stenosarchaea group</taxon>
        <taxon>Halobacteria</taxon>
        <taxon>Halobacteriales</taxon>
        <taxon>Haloferacaceae</taxon>
        <taxon>Halorubrum</taxon>
    </lineage>
</organism>
<gene>
    <name evidence="5" type="ORF">C463_17368</name>
</gene>
<name>M0DUN1_9EURY</name>
<evidence type="ECO:0000256" key="1">
    <source>
        <dbReference type="SAM" id="MobiDB-lite"/>
    </source>
</evidence>
<comment type="caution">
    <text evidence="5">The sequence shown here is derived from an EMBL/GenBank/DDBJ whole genome shotgun (WGS) entry which is preliminary data.</text>
</comment>
<sequence length="552" mass="58164">MRAVDAAPTALCVSLLIGVALVAAGQAAAQPPPPPANETRTVDARDPDPCLTPSQYNATYGHTPSPTQQLATCTDLTYDAPPAHAATQTDAAFAALTPGNATTVVAPPGANLTTQGLVGDAHVTLFGVHPATRVAVTPTERRPYIAPRGTVRALVDYRVRAPSGNRSVVSHSVEAVRVSIGDEQVGNAAGTQTPVIEYTTTQNRQQPLTVTAEITVGVAPNGTTETVTTQTVTVTDTRSVWIYRLQPDASTATFPDGDTGLAVYQGAPWHGVTLTRSERQRVRGVWRYYTARATGWDRLRVHRAVTTRTRTPPAPPLRVVAFPARIGPRAVPVGDGPPLTAVWGVSRPSPATQLGPNVSVGVVTDSYTRTYGLALRNATLTPASVRVHGVVRGVSTPLSSLTRTDRPIRRPTLSVRTVSTVTSQATIRIALHDPVTGDPIDLDGDGPPSPIGDDGPAGTLRVNGEPVALNYSGVATVTVAEPGLYTVRFEPASWRTTTPAYVAATESVRWHPLGTVGGWLQLLETVIWGGLPLIIAWVAGRQLGQFVSPPDP</sequence>
<dbReference type="Pfam" id="PF26589">
    <property type="entry name" value="DUF8186"/>
    <property type="match status" value="1"/>
</dbReference>
<evidence type="ECO:0000259" key="3">
    <source>
        <dbReference type="Pfam" id="PF26590"/>
    </source>
</evidence>
<dbReference type="PATRIC" id="fig|1227465.4.peg.3356"/>
<dbReference type="Pfam" id="PF26591">
    <property type="entry name" value="DUF8186_C"/>
    <property type="match status" value="1"/>
</dbReference>
<evidence type="ECO:0000313" key="6">
    <source>
        <dbReference type="Proteomes" id="UP000011586"/>
    </source>
</evidence>
<dbReference type="Proteomes" id="UP000011586">
    <property type="component" value="Unassembled WGS sequence"/>
</dbReference>
<accession>M0DUN1</accession>
<feature type="region of interest" description="Disordered" evidence="1">
    <location>
        <begin position="436"/>
        <end position="456"/>
    </location>
</feature>
<feature type="domain" description="DUF8186" evidence="4">
    <location>
        <begin position="408"/>
        <end position="508"/>
    </location>
</feature>
<dbReference type="AlphaFoldDB" id="M0DUN1"/>
<dbReference type="OrthoDB" id="311765at2157"/>
<reference evidence="5 6" key="1">
    <citation type="journal article" date="2014" name="PLoS Genet.">
        <title>Phylogenetically driven sequencing of extremely halophilic archaea reveals strategies for static and dynamic osmo-response.</title>
        <authorList>
            <person name="Becker E.A."/>
            <person name="Seitzer P.M."/>
            <person name="Tritt A."/>
            <person name="Larsen D."/>
            <person name="Krusor M."/>
            <person name="Yao A.I."/>
            <person name="Wu D."/>
            <person name="Madern D."/>
            <person name="Eisen J.A."/>
            <person name="Darling A.E."/>
            <person name="Facciotti M.T."/>
        </authorList>
    </citation>
    <scope>NUCLEOTIDE SEQUENCE [LARGE SCALE GENOMIC DNA]</scope>
    <source>
        <strain evidence="5 6">DSM 19288</strain>
    </source>
</reference>
<dbReference type="Pfam" id="PF26590">
    <property type="entry name" value="DUF8186_M"/>
    <property type="match status" value="1"/>
</dbReference>
<protein>
    <submittedName>
        <fullName evidence="5">Uncharacterized protein</fullName>
    </submittedName>
</protein>
<evidence type="ECO:0000313" key="5">
    <source>
        <dbReference type="EMBL" id="ELZ39211.1"/>
    </source>
</evidence>
<evidence type="ECO:0000259" key="2">
    <source>
        <dbReference type="Pfam" id="PF26589"/>
    </source>
</evidence>
<dbReference type="InterPro" id="IPR058499">
    <property type="entry name" value="DUF8186"/>
</dbReference>
<dbReference type="InterPro" id="IPR058911">
    <property type="entry name" value="DUF8186_C"/>
</dbReference>
<evidence type="ECO:0000259" key="4">
    <source>
        <dbReference type="Pfam" id="PF26591"/>
    </source>
</evidence>